<comment type="function">
    <text evidence="1 10">Produces ATP from ADP in the presence of a proton gradient across the membrane. The gamma chain is believed to be important in regulating ATPase activity and the flow of protons through the CF(0) complex.</text>
</comment>
<dbReference type="PANTHER" id="PTHR11693:SF22">
    <property type="entry name" value="ATP SYNTHASE SUBUNIT GAMMA, MITOCHONDRIAL"/>
    <property type="match status" value="1"/>
</dbReference>
<dbReference type="GO" id="GO:0005524">
    <property type="term" value="F:ATP binding"/>
    <property type="evidence" value="ECO:0007669"/>
    <property type="project" value="UniProtKB-UniRule"/>
</dbReference>
<keyword evidence="7 10" id="KW-0472">Membrane</keyword>
<protein>
    <recommendedName>
        <fullName evidence="10">ATP synthase gamma chain</fullName>
    </recommendedName>
    <alternativeName>
        <fullName evidence="10">ATP synthase F1 sector gamma subunit</fullName>
    </alternativeName>
    <alternativeName>
        <fullName evidence="10">F-ATPase gamma subunit</fullName>
    </alternativeName>
</protein>
<sequence length="291" mass="32872">MLSTREIKQRIRSITSIKQITRAMEMVAASRLKKVESRVLASRAFTEKMHAVLSHLVSSLEGTHPWFAEKEQKVPAIKVILVTADKGLCGAYNNNVIQKVVKFIKEKTGQEIKLTLIGKKGYSYFSRGKYASLIEKYIPESVEKLGYSHVQTLADQLIKGYERNEFCELHLFFTKFHTVMQSFSTSMRLLPIDKGAFESKEKKAGGEYIFEPTAAQIVDHLFPKFIETRLYQCILESLTSEYAARRVAMIAATENAGEMIEELTSSYNKARQAAITKELLEVVSGAEALVK</sequence>
<dbReference type="InterPro" id="IPR035968">
    <property type="entry name" value="ATP_synth_F1_ATPase_gsu"/>
</dbReference>
<evidence type="ECO:0000256" key="9">
    <source>
        <dbReference type="ARBA" id="ARBA00023310"/>
    </source>
</evidence>
<comment type="subcellular location">
    <subcellularLocation>
        <location evidence="10">Cell membrane</location>
        <topology evidence="10">Peripheral membrane protein</topology>
    </subcellularLocation>
    <subcellularLocation>
        <location evidence="2">Membrane</location>
        <topology evidence="2">Peripheral membrane protein</topology>
    </subcellularLocation>
</comment>
<dbReference type="SUPFAM" id="SSF52943">
    <property type="entry name" value="ATP synthase (F1-ATPase), gamma subunit"/>
    <property type="match status" value="1"/>
</dbReference>
<dbReference type="PROSITE" id="PS00153">
    <property type="entry name" value="ATPASE_GAMMA"/>
    <property type="match status" value="1"/>
</dbReference>
<dbReference type="GO" id="GO:0005886">
    <property type="term" value="C:plasma membrane"/>
    <property type="evidence" value="ECO:0007669"/>
    <property type="project" value="UniProtKB-SubCell"/>
</dbReference>
<evidence type="ECO:0000256" key="10">
    <source>
        <dbReference type="HAMAP-Rule" id="MF_00815"/>
    </source>
</evidence>
<comment type="similarity">
    <text evidence="3 10">Belongs to the ATPase gamma chain family.</text>
</comment>
<evidence type="ECO:0000313" key="12">
    <source>
        <dbReference type="Proteomes" id="UP000189681"/>
    </source>
</evidence>
<comment type="subunit">
    <text evidence="10">F-type ATPases have 2 components, CF(1) - the catalytic core - and CF(0) - the membrane proton channel. CF(1) has five subunits: alpha(3), beta(3), gamma(1), delta(1), epsilon(1). CF(0) has three main subunits: a, b and c.</text>
</comment>
<dbReference type="EMBL" id="AYTS01000098">
    <property type="protein sequence ID" value="OOP56112.1"/>
    <property type="molecule type" value="Genomic_DNA"/>
</dbReference>
<dbReference type="NCBIfam" id="TIGR01146">
    <property type="entry name" value="ATPsyn_F1gamma"/>
    <property type="match status" value="1"/>
</dbReference>
<gene>
    <name evidence="10" type="primary">atpG</name>
    <name evidence="11" type="ORF">AYP45_10855</name>
</gene>
<dbReference type="PRINTS" id="PR00126">
    <property type="entry name" value="ATPASEGAMMA"/>
</dbReference>
<dbReference type="Pfam" id="PF00231">
    <property type="entry name" value="ATP-synt"/>
    <property type="match status" value="1"/>
</dbReference>
<dbReference type="HAMAP" id="MF_00815">
    <property type="entry name" value="ATP_synth_gamma_bact"/>
    <property type="match status" value="1"/>
</dbReference>
<keyword evidence="5 10" id="KW-0375">Hydrogen ion transport</keyword>
<dbReference type="Gene3D" id="1.10.287.80">
    <property type="entry name" value="ATP synthase, gamma subunit, helix hairpin domain"/>
    <property type="match status" value="1"/>
</dbReference>
<evidence type="ECO:0000256" key="8">
    <source>
        <dbReference type="ARBA" id="ARBA00023196"/>
    </source>
</evidence>
<keyword evidence="4 10" id="KW-0813">Transport</keyword>
<dbReference type="AlphaFoldDB" id="A0A1V4ASJ6"/>
<keyword evidence="9 10" id="KW-0066">ATP synthesis</keyword>
<dbReference type="InterPro" id="IPR000131">
    <property type="entry name" value="ATP_synth_F1_gsu"/>
</dbReference>
<keyword evidence="10" id="KW-1003">Cell membrane</keyword>
<dbReference type="Gene3D" id="3.40.1380.10">
    <property type="match status" value="1"/>
</dbReference>
<dbReference type="PANTHER" id="PTHR11693">
    <property type="entry name" value="ATP SYNTHASE GAMMA CHAIN"/>
    <property type="match status" value="1"/>
</dbReference>
<proteinExistence type="inferred from homology"/>
<dbReference type="CDD" id="cd12151">
    <property type="entry name" value="F1-ATPase_gamma"/>
    <property type="match status" value="1"/>
</dbReference>
<accession>A0A1V4ASJ6</accession>
<dbReference type="Proteomes" id="UP000189681">
    <property type="component" value="Unassembled WGS sequence"/>
</dbReference>
<evidence type="ECO:0000256" key="3">
    <source>
        <dbReference type="ARBA" id="ARBA00007681"/>
    </source>
</evidence>
<dbReference type="GO" id="GO:0046933">
    <property type="term" value="F:proton-transporting ATP synthase activity, rotational mechanism"/>
    <property type="evidence" value="ECO:0007669"/>
    <property type="project" value="UniProtKB-UniRule"/>
</dbReference>
<organism evidence="11 12">
    <name type="scientific">Candidatus Brocadia carolinensis</name>
    <dbReference type="NCBI Taxonomy" id="1004156"/>
    <lineage>
        <taxon>Bacteria</taxon>
        <taxon>Pseudomonadati</taxon>
        <taxon>Planctomycetota</taxon>
        <taxon>Candidatus Brocadiia</taxon>
        <taxon>Candidatus Brocadiales</taxon>
        <taxon>Candidatus Brocadiaceae</taxon>
        <taxon>Candidatus Brocadia</taxon>
    </lineage>
</organism>
<evidence type="ECO:0000313" key="11">
    <source>
        <dbReference type="EMBL" id="OOP56112.1"/>
    </source>
</evidence>
<dbReference type="GO" id="GO:0045259">
    <property type="term" value="C:proton-transporting ATP synthase complex"/>
    <property type="evidence" value="ECO:0007669"/>
    <property type="project" value="UniProtKB-KW"/>
</dbReference>
<dbReference type="GO" id="GO:0042777">
    <property type="term" value="P:proton motive force-driven plasma membrane ATP synthesis"/>
    <property type="evidence" value="ECO:0007669"/>
    <property type="project" value="UniProtKB-UniRule"/>
</dbReference>
<evidence type="ECO:0000256" key="6">
    <source>
        <dbReference type="ARBA" id="ARBA00023065"/>
    </source>
</evidence>
<dbReference type="InterPro" id="IPR023632">
    <property type="entry name" value="ATP_synth_F1_gsu_CS"/>
</dbReference>
<dbReference type="STRING" id="1004156.AYP45_10855"/>
<evidence type="ECO:0000256" key="5">
    <source>
        <dbReference type="ARBA" id="ARBA00022781"/>
    </source>
</evidence>
<evidence type="ECO:0000256" key="7">
    <source>
        <dbReference type="ARBA" id="ARBA00023136"/>
    </source>
</evidence>
<evidence type="ECO:0000256" key="1">
    <source>
        <dbReference type="ARBA" id="ARBA00003456"/>
    </source>
</evidence>
<evidence type="ECO:0000256" key="4">
    <source>
        <dbReference type="ARBA" id="ARBA00022448"/>
    </source>
</evidence>
<keyword evidence="8 10" id="KW-0139">CF(1)</keyword>
<name>A0A1V4ASJ6_9BACT</name>
<keyword evidence="6 10" id="KW-0406">Ion transport</keyword>
<evidence type="ECO:0000256" key="2">
    <source>
        <dbReference type="ARBA" id="ARBA00004170"/>
    </source>
</evidence>
<reference evidence="11 12" key="1">
    <citation type="journal article" date="2017" name="Water Res.">
        <title>Discovery and metagenomic analysis of an anammox bacterial enrichment related to Candidatus "Brocadia caroliniensis" in a full-scale glycerol-fed nitritation-denitritation separate centrate treatment process.</title>
        <authorList>
            <person name="Park H."/>
            <person name="Brotto A.C."/>
            <person name="van Loosdrecht M.C."/>
            <person name="Chandran K."/>
        </authorList>
    </citation>
    <scope>NUCLEOTIDE SEQUENCE [LARGE SCALE GENOMIC DNA]</scope>
    <source>
        <strain evidence="11">26THWARD</strain>
    </source>
</reference>
<comment type="caution">
    <text evidence="11">The sequence shown here is derived from an EMBL/GenBank/DDBJ whole genome shotgun (WGS) entry which is preliminary data.</text>
</comment>